<sequence>MLLVTPASVGETGYARMAREGVIAPLLRGVGLPRDIAPAPALRRLALASIIPAGSQATALAALWGHGCGPPPTVIDVRCTAGTVAPAQTSRSGAGVVTHVITAWPSHGSPPVAAPLAAAVDALVWSPLDLAVPTVLCAVDAGLLEVRDLRAASRDRDDTGLAQVERALEWRAQVAPPVRGVGQARLEPVMRRAS</sequence>
<keyword evidence="2" id="KW-1185">Reference proteome</keyword>
<dbReference type="EMBL" id="BONR01000002">
    <property type="protein sequence ID" value="GIG54640.1"/>
    <property type="molecule type" value="Genomic_DNA"/>
</dbReference>
<protein>
    <submittedName>
        <fullName evidence="1">Uncharacterized protein</fullName>
    </submittedName>
</protein>
<reference evidence="1" key="1">
    <citation type="submission" date="2021-01" db="EMBL/GenBank/DDBJ databases">
        <title>Whole genome shotgun sequence of Demequina activiva NBRC 110675.</title>
        <authorList>
            <person name="Komaki H."/>
            <person name="Tamura T."/>
        </authorList>
    </citation>
    <scope>NUCLEOTIDE SEQUENCE</scope>
    <source>
        <strain evidence="1">NBRC 110675</strain>
    </source>
</reference>
<name>A0A919UK75_9MICO</name>
<dbReference type="RefSeq" id="WP_203654948.1">
    <property type="nucleotide sequence ID" value="NZ_BONR01000002.1"/>
</dbReference>
<proteinExistence type="predicted"/>
<dbReference type="AlphaFoldDB" id="A0A919UK75"/>
<comment type="caution">
    <text evidence="1">The sequence shown here is derived from an EMBL/GenBank/DDBJ whole genome shotgun (WGS) entry which is preliminary data.</text>
</comment>
<organism evidence="1 2">
    <name type="scientific">Demequina activiva</name>
    <dbReference type="NCBI Taxonomy" id="1582364"/>
    <lineage>
        <taxon>Bacteria</taxon>
        <taxon>Bacillati</taxon>
        <taxon>Actinomycetota</taxon>
        <taxon>Actinomycetes</taxon>
        <taxon>Micrococcales</taxon>
        <taxon>Demequinaceae</taxon>
        <taxon>Demequina</taxon>
    </lineage>
</organism>
<evidence type="ECO:0000313" key="2">
    <source>
        <dbReference type="Proteomes" id="UP000652354"/>
    </source>
</evidence>
<gene>
    <name evidence="1" type="ORF">Dac01nite_13920</name>
</gene>
<evidence type="ECO:0000313" key="1">
    <source>
        <dbReference type="EMBL" id="GIG54640.1"/>
    </source>
</evidence>
<accession>A0A919UK75</accession>
<dbReference type="Proteomes" id="UP000652354">
    <property type="component" value="Unassembled WGS sequence"/>
</dbReference>